<proteinExistence type="predicted"/>
<gene>
    <name evidence="2" type="ORF">MXMO3_03482</name>
</gene>
<keyword evidence="1" id="KW-0472">Membrane</keyword>
<evidence type="ECO:0000256" key="1">
    <source>
        <dbReference type="SAM" id="Phobius"/>
    </source>
</evidence>
<feature type="transmembrane region" description="Helical" evidence="1">
    <location>
        <begin position="117"/>
        <end position="141"/>
    </location>
</feature>
<keyword evidence="1" id="KW-1133">Transmembrane helix</keyword>
<evidence type="ECO:0000313" key="3">
    <source>
        <dbReference type="Proteomes" id="UP000258927"/>
    </source>
</evidence>
<keyword evidence="1" id="KW-0812">Transmembrane</keyword>
<sequence length="146" mass="16793">MLKDNPTNRPRDFYVLALLPIVISLPAIFYAFIWANELWRKYIISPNPFDVSTVTGVEVSMTLVKLGFSMAPIALLYFVFSVQFRLYEGFKSFHSQPSVVSVIDFYRRVFKRLTNDVRWLGIALLVLGTGKFIIFLARYLAEAISL</sequence>
<evidence type="ECO:0000313" key="2">
    <source>
        <dbReference type="EMBL" id="AVX05985.1"/>
    </source>
</evidence>
<accession>A0A2R4MJ05</accession>
<geneLocation type="plasmid" evidence="3">
    <name>phl2708x3</name>
</geneLocation>
<dbReference type="RefSeq" id="WP_117396936.1">
    <property type="nucleotide sequence ID" value="NZ_CP021331.1"/>
</dbReference>
<name>A0A2R4MJ05_9HYPH</name>
<feature type="transmembrane region" description="Helical" evidence="1">
    <location>
        <begin position="66"/>
        <end position="87"/>
    </location>
</feature>
<dbReference type="Proteomes" id="UP000258927">
    <property type="component" value="Plasmid pHL2708X3"/>
</dbReference>
<dbReference type="EMBL" id="CP021331">
    <property type="protein sequence ID" value="AVX05985.1"/>
    <property type="molecule type" value="Genomic_DNA"/>
</dbReference>
<protein>
    <submittedName>
        <fullName evidence="2">Uncharacterized protein</fullName>
    </submittedName>
</protein>
<reference evidence="2 3" key="1">
    <citation type="submission" date="2017-05" db="EMBL/GenBank/DDBJ databases">
        <title>Genome Analysis of Maritalea myrionectae HL2708#5.</title>
        <authorList>
            <consortium name="Cotde Inc.-PKNU"/>
            <person name="Jang D."/>
            <person name="Oh H.-M."/>
        </authorList>
    </citation>
    <scope>NUCLEOTIDE SEQUENCE [LARGE SCALE GENOMIC DNA]</scope>
    <source>
        <strain evidence="2 3">HL2708#5</strain>
        <plasmid evidence="3">phl2708x3</plasmid>
    </source>
</reference>
<dbReference type="AlphaFoldDB" id="A0A2R4MJ05"/>
<keyword evidence="2" id="KW-0614">Plasmid</keyword>
<feature type="transmembrane region" description="Helical" evidence="1">
    <location>
        <begin position="12"/>
        <end position="33"/>
    </location>
</feature>
<organism evidence="2 3">
    <name type="scientific">Maritalea myrionectae</name>
    <dbReference type="NCBI Taxonomy" id="454601"/>
    <lineage>
        <taxon>Bacteria</taxon>
        <taxon>Pseudomonadati</taxon>
        <taxon>Pseudomonadota</taxon>
        <taxon>Alphaproteobacteria</taxon>
        <taxon>Hyphomicrobiales</taxon>
        <taxon>Devosiaceae</taxon>
        <taxon>Maritalea</taxon>
    </lineage>
</organism>
<dbReference type="KEGG" id="mmyr:MXMO3_03482"/>
<keyword evidence="3" id="KW-1185">Reference proteome</keyword>